<comment type="caution">
    <text evidence="1">The sequence shown here is derived from an EMBL/GenBank/DDBJ whole genome shotgun (WGS) entry which is preliminary data.</text>
</comment>
<proteinExistence type="predicted"/>
<evidence type="ECO:0008006" key="3">
    <source>
        <dbReference type="Google" id="ProtNLM"/>
    </source>
</evidence>
<dbReference type="AlphaFoldDB" id="A0A1G2ENC6"/>
<dbReference type="Proteomes" id="UP000179122">
    <property type="component" value="Unassembled WGS sequence"/>
</dbReference>
<dbReference type="EMBL" id="MHML01000008">
    <property type="protein sequence ID" value="OGZ27293.1"/>
    <property type="molecule type" value="Genomic_DNA"/>
</dbReference>
<protein>
    <recommendedName>
        <fullName evidence="3">Type I restriction enzyme R protein N-terminal domain-containing protein</fullName>
    </recommendedName>
</protein>
<sequence>MNKKHIENILKQAKRCFLENDHYLFTVEANERSLTHKFAEYLQNIFGYEWSVDCEYNRFGQDGKKIVEIIEQMVGKDTITSETKTRTVYPDIIVHKRGLEGPNLIVIEAKKDATVKEKSGDVKKLKIIKEKYNYKFAIFVNFKIKTKKIIWFFCYDKRC</sequence>
<gene>
    <name evidence="1" type="ORF">A3F95_00020</name>
</gene>
<evidence type="ECO:0000313" key="1">
    <source>
        <dbReference type="EMBL" id="OGZ27293.1"/>
    </source>
</evidence>
<accession>A0A1G2ENC6</accession>
<organism evidence="1 2">
    <name type="scientific">Candidatus Nealsonbacteria bacterium RIFCSPLOWO2_12_FULL_39_31</name>
    <dbReference type="NCBI Taxonomy" id="1801676"/>
    <lineage>
        <taxon>Bacteria</taxon>
        <taxon>Candidatus Nealsoniibacteriota</taxon>
    </lineage>
</organism>
<name>A0A1G2ENC6_9BACT</name>
<reference evidence="1 2" key="1">
    <citation type="journal article" date="2016" name="Nat. Commun.">
        <title>Thousands of microbial genomes shed light on interconnected biogeochemical processes in an aquifer system.</title>
        <authorList>
            <person name="Anantharaman K."/>
            <person name="Brown C.T."/>
            <person name="Hug L.A."/>
            <person name="Sharon I."/>
            <person name="Castelle C.J."/>
            <person name="Probst A.J."/>
            <person name="Thomas B.C."/>
            <person name="Singh A."/>
            <person name="Wilkins M.J."/>
            <person name="Karaoz U."/>
            <person name="Brodie E.L."/>
            <person name="Williams K.H."/>
            <person name="Hubbard S.S."/>
            <person name="Banfield J.F."/>
        </authorList>
    </citation>
    <scope>NUCLEOTIDE SEQUENCE [LARGE SCALE GENOMIC DNA]</scope>
</reference>
<evidence type="ECO:0000313" key="2">
    <source>
        <dbReference type="Proteomes" id="UP000179122"/>
    </source>
</evidence>